<reference evidence="8 9" key="1">
    <citation type="submission" date="2020-08" db="EMBL/GenBank/DDBJ databases">
        <title>Genomic Encyclopedia of Type Strains, Phase IV (KMG-V): Genome sequencing to study the core and pangenomes of soil and plant-associated prokaryotes.</title>
        <authorList>
            <person name="Whitman W."/>
        </authorList>
    </citation>
    <scope>NUCLEOTIDE SEQUENCE [LARGE SCALE GENOMIC DNA]</scope>
    <source>
        <strain evidence="8 9">SEMIA 402</strain>
    </source>
</reference>
<organism evidence="8 9">
    <name type="scientific">Rhizobium mongolense</name>
    <dbReference type="NCBI Taxonomy" id="57676"/>
    <lineage>
        <taxon>Bacteria</taxon>
        <taxon>Pseudomonadati</taxon>
        <taxon>Pseudomonadota</taxon>
        <taxon>Alphaproteobacteria</taxon>
        <taxon>Hyphomicrobiales</taxon>
        <taxon>Rhizobiaceae</taxon>
        <taxon>Rhizobium/Agrobacterium group</taxon>
        <taxon>Rhizobium</taxon>
    </lineage>
</organism>
<dbReference type="GO" id="GO:0089705">
    <property type="term" value="P:protein localization to outer membrane"/>
    <property type="evidence" value="ECO:0007669"/>
    <property type="project" value="TreeGrafter"/>
</dbReference>
<dbReference type="Proteomes" id="UP000533641">
    <property type="component" value="Unassembled WGS sequence"/>
</dbReference>
<protein>
    <submittedName>
        <fullName evidence="8">Lipoprotein-releasing system ATP-binding protein</fullName>
        <ecNumber evidence="8">3.6.3.-</ecNumber>
    </submittedName>
</protein>
<dbReference type="GO" id="GO:0022857">
    <property type="term" value="F:transmembrane transporter activity"/>
    <property type="evidence" value="ECO:0007669"/>
    <property type="project" value="UniProtKB-ARBA"/>
</dbReference>
<proteinExistence type="inferred from homology"/>
<dbReference type="PROSITE" id="PS50893">
    <property type="entry name" value="ABC_TRANSPORTER_2"/>
    <property type="match status" value="1"/>
</dbReference>
<dbReference type="InterPro" id="IPR015854">
    <property type="entry name" value="ABC_transpr_LolD-like"/>
</dbReference>
<dbReference type="InterPro" id="IPR003439">
    <property type="entry name" value="ABC_transporter-like_ATP-bd"/>
</dbReference>
<dbReference type="Pfam" id="PF00005">
    <property type="entry name" value="ABC_tran"/>
    <property type="match status" value="1"/>
</dbReference>
<evidence type="ECO:0000256" key="2">
    <source>
        <dbReference type="ARBA" id="ARBA00022519"/>
    </source>
</evidence>
<dbReference type="CDD" id="cd03255">
    <property type="entry name" value="ABC_MJ0796_LolCDE_FtsE"/>
    <property type="match status" value="1"/>
</dbReference>
<dbReference type="RefSeq" id="WP_183924415.1">
    <property type="nucleotide sequence ID" value="NZ_JACIGM010000003.1"/>
</dbReference>
<name>A0A7W6RLD8_9HYPH</name>
<keyword evidence="5" id="KW-1278">Translocase</keyword>
<keyword evidence="8" id="KW-0378">Hydrolase</keyword>
<keyword evidence="8" id="KW-0449">Lipoprotein</keyword>
<dbReference type="EC" id="3.6.3.-" evidence="8"/>
<keyword evidence="3" id="KW-0547">Nucleotide-binding</keyword>
<comment type="similarity">
    <text evidence="6">Belongs to the ABC transporter superfamily. Macrolide exporter (TC 3.A.1.122) family.</text>
</comment>
<keyword evidence="2" id="KW-0997">Cell inner membrane</keyword>
<evidence type="ECO:0000256" key="3">
    <source>
        <dbReference type="ARBA" id="ARBA00022741"/>
    </source>
</evidence>
<keyword evidence="2" id="KW-1003">Cell membrane</keyword>
<dbReference type="GO" id="GO:0098796">
    <property type="term" value="C:membrane protein complex"/>
    <property type="evidence" value="ECO:0007669"/>
    <property type="project" value="UniProtKB-ARBA"/>
</dbReference>
<gene>
    <name evidence="8" type="ORF">GGE12_001685</name>
</gene>
<evidence type="ECO:0000256" key="1">
    <source>
        <dbReference type="ARBA" id="ARBA00022448"/>
    </source>
</evidence>
<evidence type="ECO:0000256" key="4">
    <source>
        <dbReference type="ARBA" id="ARBA00022840"/>
    </source>
</evidence>
<dbReference type="Gene3D" id="3.40.50.300">
    <property type="entry name" value="P-loop containing nucleotide triphosphate hydrolases"/>
    <property type="match status" value="1"/>
</dbReference>
<dbReference type="GO" id="GO:0044874">
    <property type="term" value="P:lipoprotein localization to outer membrane"/>
    <property type="evidence" value="ECO:0007669"/>
    <property type="project" value="TreeGrafter"/>
</dbReference>
<dbReference type="GO" id="GO:0005524">
    <property type="term" value="F:ATP binding"/>
    <property type="evidence" value="ECO:0007669"/>
    <property type="project" value="UniProtKB-KW"/>
</dbReference>
<evidence type="ECO:0000256" key="5">
    <source>
        <dbReference type="ARBA" id="ARBA00022967"/>
    </source>
</evidence>
<dbReference type="InterPro" id="IPR027417">
    <property type="entry name" value="P-loop_NTPase"/>
</dbReference>
<dbReference type="SUPFAM" id="SSF52540">
    <property type="entry name" value="P-loop containing nucleoside triphosphate hydrolases"/>
    <property type="match status" value="1"/>
</dbReference>
<dbReference type="GO" id="GO:0005886">
    <property type="term" value="C:plasma membrane"/>
    <property type="evidence" value="ECO:0007669"/>
    <property type="project" value="TreeGrafter"/>
</dbReference>
<evidence type="ECO:0000256" key="6">
    <source>
        <dbReference type="ARBA" id="ARBA00038388"/>
    </source>
</evidence>
<accession>A0A7W6RLD8</accession>
<keyword evidence="1" id="KW-0813">Transport</keyword>
<dbReference type="PANTHER" id="PTHR24220:SF689">
    <property type="entry name" value="LIPOPROTEIN-RELEASING SYSTEM ATP-BINDING PROTEIN LOLD"/>
    <property type="match status" value="1"/>
</dbReference>
<feature type="domain" description="ABC transporter" evidence="7">
    <location>
        <begin position="7"/>
        <end position="227"/>
    </location>
</feature>
<dbReference type="FunFam" id="3.40.50.300:FF:000032">
    <property type="entry name" value="Export ABC transporter ATP-binding protein"/>
    <property type="match status" value="1"/>
</dbReference>
<dbReference type="AlphaFoldDB" id="A0A7W6RLD8"/>
<dbReference type="EMBL" id="JACIGM010000003">
    <property type="protein sequence ID" value="MBB4273930.1"/>
    <property type="molecule type" value="Genomic_DNA"/>
</dbReference>
<keyword evidence="2" id="KW-0472">Membrane</keyword>
<dbReference type="GO" id="GO:0016887">
    <property type="term" value="F:ATP hydrolysis activity"/>
    <property type="evidence" value="ECO:0007669"/>
    <property type="project" value="InterPro"/>
</dbReference>
<evidence type="ECO:0000259" key="7">
    <source>
        <dbReference type="PROSITE" id="PS50893"/>
    </source>
</evidence>
<dbReference type="InterPro" id="IPR003593">
    <property type="entry name" value="AAA+_ATPase"/>
</dbReference>
<dbReference type="PANTHER" id="PTHR24220">
    <property type="entry name" value="IMPORT ATP-BINDING PROTEIN"/>
    <property type="match status" value="1"/>
</dbReference>
<dbReference type="InterPro" id="IPR017911">
    <property type="entry name" value="MacB-like_ATP-bd"/>
</dbReference>
<comment type="caution">
    <text evidence="8">The sequence shown here is derived from an EMBL/GenBank/DDBJ whole genome shotgun (WGS) entry which is preliminary data.</text>
</comment>
<dbReference type="PROSITE" id="PS00211">
    <property type="entry name" value="ABC_TRANSPORTER_1"/>
    <property type="match status" value="1"/>
</dbReference>
<dbReference type="SMART" id="SM00382">
    <property type="entry name" value="AAA"/>
    <property type="match status" value="1"/>
</dbReference>
<sequence length="227" mass="24545">MKRNVVLKLSGVERHYGQGDTVLTILKGADFTLHSGEIVALVAPSGTGKSTLLHVAGLLEHPDGGEVIVNGQVCEGLSDDKRTAIRRSEIGFVYQFHHLLPEFSALENIMMPQMIAGLPRNEAGERAKQLLDYMRIGHRASHRPGELSGGEQQRVAIARAVANAPTVLLADEPTGNLDPETASYVFDALEALVRQSGLAALIATHNHELAGRMDRRVTISDGKVVEF</sequence>
<keyword evidence="4 8" id="KW-0067">ATP-binding</keyword>
<evidence type="ECO:0000313" key="9">
    <source>
        <dbReference type="Proteomes" id="UP000533641"/>
    </source>
</evidence>
<evidence type="ECO:0000313" key="8">
    <source>
        <dbReference type="EMBL" id="MBB4273930.1"/>
    </source>
</evidence>
<dbReference type="InterPro" id="IPR017871">
    <property type="entry name" value="ABC_transporter-like_CS"/>
</dbReference>